<reference evidence="2" key="1">
    <citation type="submission" date="2018-05" db="EMBL/GenBank/DDBJ databases">
        <authorList>
            <person name="Lanie J.A."/>
            <person name="Ng W.-L."/>
            <person name="Kazmierczak K.M."/>
            <person name="Andrzejewski T.M."/>
            <person name="Davidsen T.M."/>
            <person name="Wayne K.J."/>
            <person name="Tettelin H."/>
            <person name="Glass J.I."/>
            <person name="Rusch D."/>
            <person name="Podicherti R."/>
            <person name="Tsui H.-C.T."/>
            <person name="Winkler M.E."/>
        </authorList>
    </citation>
    <scope>NUCLEOTIDE SEQUENCE</scope>
</reference>
<dbReference type="InterPro" id="IPR027417">
    <property type="entry name" value="P-loop_NTPase"/>
</dbReference>
<dbReference type="GO" id="GO:0006260">
    <property type="term" value="P:DNA replication"/>
    <property type="evidence" value="ECO:0007669"/>
    <property type="project" value="InterPro"/>
</dbReference>
<dbReference type="PANTHER" id="PTHR30153">
    <property type="entry name" value="REPLICATIVE DNA HELICASE DNAB"/>
    <property type="match status" value="1"/>
</dbReference>
<dbReference type="GO" id="GO:0005524">
    <property type="term" value="F:ATP binding"/>
    <property type="evidence" value="ECO:0007669"/>
    <property type="project" value="InterPro"/>
</dbReference>
<evidence type="ECO:0000313" key="2">
    <source>
        <dbReference type="EMBL" id="SVC29358.1"/>
    </source>
</evidence>
<gene>
    <name evidence="2" type="ORF">METZ01_LOCUS282212</name>
</gene>
<name>A0A382KXK6_9ZZZZ</name>
<protein>
    <recommendedName>
        <fullName evidence="1">SF4 helicase domain-containing protein</fullName>
    </recommendedName>
</protein>
<feature type="non-terminal residue" evidence="2">
    <location>
        <position position="1"/>
    </location>
</feature>
<dbReference type="InterPro" id="IPR007694">
    <property type="entry name" value="DNA_helicase_DnaB-like_C"/>
</dbReference>
<sequence>QLAMRLLCAEGRVDSHLVRTGKLPKNQLKNLSLAVGQLAEAPIYLDDTPGMSVLEIRAKARRLKAEKDIGLIIVDYLQLMSGPKGSESRQQEISQISRSLKNLAKEIEVPIIALSQLSRAVENRSDRRPQLSDLRESGAIEQDADVVIFLYRPWVYSKEDEDRGKSEIIVAKQRNGPIGLVEATFIDRFARFENMAAFNTTVEDENVFNA</sequence>
<accession>A0A382KXK6</accession>
<proteinExistence type="predicted"/>
<organism evidence="2">
    <name type="scientific">marine metagenome</name>
    <dbReference type="NCBI Taxonomy" id="408172"/>
    <lineage>
        <taxon>unclassified sequences</taxon>
        <taxon>metagenomes</taxon>
        <taxon>ecological metagenomes</taxon>
    </lineage>
</organism>
<dbReference type="Pfam" id="PF03796">
    <property type="entry name" value="DnaB_C"/>
    <property type="match status" value="1"/>
</dbReference>
<dbReference type="EMBL" id="UINC01083550">
    <property type="protein sequence ID" value="SVC29358.1"/>
    <property type="molecule type" value="Genomic_DNA"/>
</dbReference>
<evidence type="ECO:0000259" key="1">
    <source>
        <dbReference type="PROSITE" id="PS51199"/>
    </source>
</evidence>
<dbReference type="PROSITE" id="PS51199">
    <property type="entry name" value="SF4_HELICASE"/>
    <property type="match status" value="1"/>
</dbReference>
<dbReference type="Gene3D" id="3.40.50.300">
    <property type="entry name" value="P-loop containing nucleotide triphosphate hydrolases"/>
    <property type="match status" value="1"/>
</dbReference>
<dbReference type="AlphaFoldDB" id="A0A382KXK6"/>
<dbReference type="GO" id="GO:0005829">
    <property type="term" value="C:cytosol"/>
    <property type="evidence" value="ECO:0007669"/>
    <property type="project" value="TreeGrafter"/>
</dbReference>
<dbReference type="CDD" id="cd00984">
    <property type="entry name" value="DnaB_C"/>
    <property type="match status" value="1"/>
</dbReference>
<feature type="domain" description="SF4 helicase" evidence="1">
    <location>
        <begin position="1"/>
        <end position="199"/>
    </location>
</feature>
<dbReference type="SUPFAM" id="SSF52540">
    <property type="entry name" value="P-loop containing nucleoside triphosphate hydrolases"/>
    <property type="match status" value="1"/>
</dbReference>
<dbReference type="GO" id="GO:0003678">
    <property type="term" value="F:DNA helicase activity"/>
    <property type="evidence" value="ECO:0007669"/>
    <property type="project" value="InterPro"/>
</dbReference>
<dbReference type="PANTHER" id="PTHR30153:SF2">
    <property type="entry name" value="REPLICATIVE DNA HELICASE"/>
    <property type="match status" value="1"/>
</dbReference>